<dbReference type="KEGG" id="pxn:HU772_019615"/>
<gene>
    <name evidence="1" type="ORF">HU772_019615</name>
</gene>
<dbReference type="RefSeq" id="WP_186658406.1">
    <property type="nucleotide sequence ID" value="NZ_CP077095.1"/>
</dbReference>
<dbReference type="Proteomes" id="UP000633418">
    <property type="component" value="Chromosome"/>
</dbReference>
<evidence type="ECO:0000313" key="2">
    <source>
        <dbReference type="Proteomes" id="UP000633418"/>
    </source>
</evidence>
<protein>
    <submittedName>
        <fullName evidence="1">Uncharacterized protein</fullName>
    </submittedName>
</protein>
<dbReference type="AlphaFoldDB" id="A0A9E6TWH3"/>
<accession>A0A9E6TWH3</accession>
<organism evidence="1 2">
    <name type="scientific">Pseudomonas xantholysinigenes</name>
    <dbReference type="NCBI Taxonomy" id="2745490"/>
    <lineage>
        <taxon>Bacteria</taxon>
        <taxon>Pseudomonadati</taxon>
        <taxon>Pseudomonadota</taxon>
        <taxon>Gammaproteobacteria</taxon>
        <taxon>Pseudomonadales</taxon>
        <taxon>Pseudomonadaceae</taxon>
        <taxon>Pseudomonas</taxon>
    </lineage>
</organism>
<reference evidence="1 2" key="2">
    <citation type="journal article" date="2021" name="Microorganisms">
        <title>The Ever-Expanding Pseudomonas Genus: Description of 43 New Species and Partition of the Pseudomonas putida Group.</title>
        <authorList>
            <person name="Girard L."/>
            <person name="Lood C."/>
            <person name="Hofte M."/>
            <person name="Vandamme P."/>
            <person name="Rokni-Zadeh H."/>
            <person name="van Noort V."/>
            <person name="Lavigne R."/>
            <person name="De Mot R."/>
        </authorList>
    </citation>
    <scope>NUCLEOTIDE SEQUENCE [LARGE SCALE GENOMIC DNA]</scope>
    <source>
        <strain evidence="1 2">RW9S1A</strain>
    </source>
</reference>
<proteinExistence type="predicted"/>
<name>A0A9E6TWH3_9PSED</name>
<reference evidence="1 2" key="1">
    <citation type="journal article" date="2020" name="Microorganisms">
        <title>Reliable Identification of Environmental Pseudomonas Isolates Using the rpoD Gene.</title>
        <authorList>
            <consortium name="The Broad Institute Genome Sequencing Platform"/>
            <person name="Girard L."/>
            <person name="Lood C."/>
            <person name="Rokni-Zadeh H."/>
            <person name="van Noort V."/>
            <person name="Lavigne R."/>
            <person name="De Mot R."/>
        </authorList>
    </citation>
    <scope>NUCLEOTIDE SEQUENCE [LARGE SCALE GENOMIC DNA]</scope>
    <source>
        <strain evidence="1 2">RW9S1A</strain>
    </source>
</reference>
<sequence>MSEKAKRVLSVWVSLTPEEREEAVKLINEYQNADERKKKEISLESLNESHWFAKSTTMNFGPLGGECPYCGK</sequence>
<evidence type="ECO:0000313" key="1">
    <source>
        <dbReference type="EMBL" id="QXI37522.1"/>
    </source>
</evidence>
<dbReference type="EMBL" id="CP077095">
    <property type="protein sequence ID" value="QXI37522.1"/>
    <property type="molecule type" value="Genomic_DNA"/>
</dbReference>
<keyword evidence="2" id="KW-1185">Reference proteome</keyword>